<dbReference type="Proteomes" id="UP001470230">
    <property type="component" value="Unassembled WGS sequence"/>
</dbReference>
<dbReference type="EMBL" id="JAPFFF010000006">
    <property type="protein sequence ID" value="KAK8888090.1"/>
    <property type="molecule type" value="Genomic_DNA"/>
</dbReference>
<proteinExistence type="predicted"/>
<comment type="caution">
    <text evidence="1">The sequence shown here is derived from an EMBL/GenBank/DDBJ whole genome shotgun (WGS) entry which is preliminary data.</text>
</comment>
<name>A0ABR2KAE3_9EUKA</name>
<evidence type="ECO:0000313" key="2">
    <source>
        <dbReference type="Proteomes" id="UP001470230"/>
    </source>
</evidence>
<protein>
    <submittedName>
        <fullName evidence="1">Uncharacterized protein</fullName>
    </submittedName>
</protein>
<sequence>MILGLLNSQDRWLPKRLIEQGVNFNYTNNKSETFFATYKTNYGFNRVTLTELVKRIVNLSRLKLVNSQRSILKTQKGYEDFPCFTREDIQKLGRLALDLIADEYLDERSIKITILFAYIAI</sequence>
<accession>A0ABR2KAE3</accession>
<organism evidence="1 2">
    <name type="scientific">Tritrichomonas musculus</name>
    <dbReference type="NCBI Taxonomy" id="1915356"/>
    <lineage>
        <taxon>Eukaryota</taxon>
        <taxon>Metamonada</taxon>
        <taxon>Parabasalia</taxon>
        <taxon>Tritrichomonadida</taxon>
        <taxon>Tritrichomonadidae</taxon>
        <taxon>Tritrichomonas</taxon>
    </lineage>
</organism>
<evidence type="ECO:0000313" key="1">
    <source>
        <dbReference type="EMBL" id="KAK8888090.1"/>
    </source>
</evidence>
<gene>
    <name evidence="1" type="ORF">M9Y10_039151</name>
</gene>
<keyword evidence="2" id="KW-1185">Reference proteome</keyword>
<reference evidence="1 2" key="1">
    <citation type="submission" date="2024-04" db="EMBL/GenBank/DDBJ databases">
        <title>Tritrichomonas musculus Genome.</title>
        <authorList>
            <person name="Alves-Ferreira E."/>
            <person name="Grigg M."/>
            <person name="Lorenzi H."/>
            <person name="Galac M."/>
        </authorList>
    </citation>
    <scope>NUCLEOTIDE SEQUENCE [LARGE SCALE GENOMIC DNA]</scope>
    <source>
        <strain evidence="1 2">EAF2021</strain>
    </source>
</reference>